<dbReference type="InterPro" id="IPR036890">
    <property type="entry name" value="HATPase_C_sf"/>
</dbReference>
<feature type="domain" description="Sensor histidine kinase NatK-like C-terminal" evidence="2">
    <location>
        <begin position="339"/>
        <end position="438"/>
    </location>
</feature>
<feature type="transmembrane region" description="Helical" evidence="1">
    <location>
        <begin position="162"/>
        <end position="181"/>
    </location>
</feature>
<feature type="transmembrane region" description="Helical" evidence="1">
    <location>
        <begin position="131"/>
        <end position="150"/>
    </location>
</feature>
<comment type="caution">
    <text evidence="3">The sequence shown here is derived from an EMBL/GenBank/DDBJ whole genome shotgun (WGS) entry which is preliminary data.</text>
</comment>
<dbReference type="PANTHER" id="PTHR40448:SF1">
    <property type="entry name" value="TWO-COMPONENT SENSOR HISTIDINE KINASE"/>
    <property type="match status" value="1"/>
</dbReference>
<keyword evidence="4" id="KW-1185">Reference proteome</keyword>
<dbReference type="Proteomes" id="UP001299546">
    <property type="component" value="Unassembled WGS sequence"/>
</dbReference>
<dbReference type="PANTHER" id="PTHR40448">
    <property type="entry name" value="TWO-COMPONENT SENSOR HISTIDINE KINASE"/>
    <property type="match status" value="1"/>
</dbReference>
<protein>
    <submittedName>
        <fullName evidence="3">GHKL domain-containing protein</fullName>
    </submittedName>
</protein>
<dbReference type="InterPro" id="IPR032834">
    <property type="entry name" value="NatK-like_C"/>
</dbReference>
<dbReference type="Pfam" id="PF14501">
    <property type="entry name" value="HATPase_c_5"/>
    <property type="match status" value="1"/>
</dbReference>
<organism evidence="3 4">
    <name type="scientific">Bariatricus massiliensis</name>
    <dbReference type="NCBI Taxonomy" id="1745713"/>
    <lineage>
        <taxon>Bacteria</taxon>
        <taxon>Bacillati</taxon>
        <taxon>Bacillota</taxon>
        <taxon>Clostridia</taxon>
        <taxon>Lachnospirales</taxon>
        <taxon>Lachnospiraceae</taxon>
        <taxon>Bariatricus</taxon>
    </lineage>
</organism>
<evidence type="ECO:0000256" key="1">
    <source>
        <dbReference type="SAM" id="Phobius"/>
    </source>
</evidence>
<keyword evidence="1" id="KW-0812">Transmembrane</keyword>
<dbReference type="SUPFAM" id="SSF55874">
    <property type="entry name" value="ATPase domain of HSP90 chaperone/DNA topoisomerase II/histidine kinase"/>
    <property type="match status" value="1"/>
</dbReference>
<dbReference type="CDD" id="cd16935">
    <property type="entry name" value="HATPase_AgrC-ComD-like"/>
    <property type="match status" value="1"/>
</dbReference>
<feature type="transmembrane region" description="Helical" evidence="1">
    <location>
        <begin position="37"/>
        <end position="56"/>
    </location>
</feature>
<evidence type="ECO:0000313" key="4">
    <source>
        <dbReference type="Proteomes" id="UP001299546"/>
    </source>
</evidence>
<name>A0ABS8DGS2_9FIRM</name>
<gene>
    <name evidence="3" type="ORF">LIZ65_10000</name>
</gene>
<feature type="transmembrane region" description="Helical" evidence="1">
    <location>
        <begin position="6"/>
        <end position="25"/>
    </location>
</feature>
<reference evidence="3 4" key="1">
    <citation type="submission" date="2021-10" db="EMBL/GenBank/DDBJ databases">
        <title>Collection of gut derived symbiotic bacterial strains cultured from healthy donors.</title>
        <authorList>
            <person name="Lin H."/>
            <person name="Littmann E."/>
            <person name="Kohout C."/>
            <person name="Pamer E.G."/>
        </authorList>
    </citation>
    <scope>NUCLEOTIDE SEQUENCE [LARGE SCALE GENOMIC DNA]</scope>
    <source>
        <strain evidence="3 4">DFI.1.165</strain>
    </source>
</reference>
<keyword evidence="1" id="KW-0472">Membrane</keyword>
<evidence type="ECO:0000313" key="3">
    <source>
        <dbReference type="EMBL" id="MCB7387616.1"/>
    </source>
</evidence>
<dbReference type="Gene3D" id="3.30.565.10">
    <property type="entry name" value="Histidine kinase-like ATPase, C-terminal domain"/>
    <property type="match status" value="1"/>
</dbReference>
<proteinExistence type="predicted"/>
<accession>A0ABS8DGS2</accession>
<sequence length="442" mass="51301">MTNWIIIATAIIKSLPVILIFLYCFRDTIKIKMNYVLSILAVLELFLVANTIYTVPRIDGNSWARLTSVILSIVVQCILIHIWTTLSLGQNLYITFLMYNIIDDIDLLLQSNMTTVVPIAEKINGTYLLKLTLYTIIVQAVLFVFMKHYLQPLASQTKDLSIWNAVCVIPIVLFVIFRFAIYPNYFNQGFVWSDLMIIMPVVWTVGTFAIQFFVMNGLITLSENIRLEKELTTMRALTEAQRKQYIDLKDYIQSNRRLRHDFRQSLLVIRQYAREGKCESILQHIQAYTDEMDSHNLEQICENVALNTILQYYKEKAENNGITFHLQVQAFKETGFSEMDLCVLVGNLLENAIEACLRQIETDRYIKLKIEMKSPCILSMMISNSYEGSIRQKSERYLSSKREDFGIGIASVQHITEKYDGFTKISHENQWFTVYVLLNGRK</sequence>
<evidence type="ECO:0000259" key="2">
    <source>
        <dbReference type="Pfam" id="PF14501"/>
    </source>
</evidence>
<keyword evidence="1" id="KW-1133">Transmembrane helix</keyword>
<dbReference type="RefSeq" id="WP_066737285.1">
    <property type="nucleotide sequence ID" value="NZ_JAJCIQ010000006.1"/>
</dbReference>
<dbReference type="EMBL" id="JAJCIS010000005">
    <property type="protein sequence ID" value="MCB7387616.1"/>
    <property type="molecule type" value="Genomic_DNA"/>
</dbReference>